<gene>
    <name evidence="1" type="ORF">SPARVUS_LOCUS13376376</name>
</gene>
<sequence>MTLGRKGSTCGEIKGLTVCCFTIRAGCALHCTHTALYGSAMQSHTKQCAGADSREICIVLHTGLSPIGNNRRLPGAGGES</sequence>
<dbReference type="EMBL" id="CATNWA010017885">
    <property type="protein sequence ID" value="CAI9603807.1"/>
    <property type="molecule type" value="Genomic_DNA"/>
</dbReference>
<evidence type="ECO:0000313" key="2">
    <source>
        <dbReference type="Proteomes" id="UP001162483"/>
    </source>
</evidence>
<comment type="caution">
    <text evidence="1">The sequence shown here is derived from an EMBL/GenBank/DDBJ whole genome shotgun (WGS) entry which is preliminary data.</text>
</comment>
<reference evidence="1" key="1">
    <citation type="submission" date="2023-05" db="EMBL/GenBank/DDBJ databases">
        <authorList>
            <person name="Stuckert A."/>
        </authorList>
    </citation>
    <scope>NUCLEOTIDE SEQUENCE</scope>
</reference>
<accession>A0ABN9G3A8</accession>
<evidence type="ECO:0000313" key="1">
    <source>
        <dbReference type="EMBL" id="CAI9603807.1"/>
    </source>
</evidence>
<feature type="non-terminal residue" evidence="1">
    <location>
        <position position="80"/>
    </location>
</feature>
<name>A0ABN9G3A8_9NEOB</name>
<dbReference type="Proteomes" id="UP001162483">
    <property type="component" value="Unassembled WGS sequence"/>
</dbReference>
<organism evidence="1 2">
    <name type="scientific">Staurois parvus</name>
    <dbReference type="NCBI Taxonomy" id="386267"/>
    <lineage>
        <taxon>Eukaryota</taxon>
        <taxon>Metazoa</taxon>
        <taxon>Chordata</taxon>
        <taxon>Craniata</taxon>
        <taxon>Vertebrata</taxon>
        <taxon>Euteleostomi</taxon>
        <taxon>Amphibia</taxon>
        <taxon>Batrachia</taxon>
        <taxon>Anura</taxon>
        <taxon>Neobatrachia</taxon>
        <taxon>Ranoidea</taxon>
        <taxon>Ranidae</taxon>
        <taxon>Staurois</taxon>
    </lineage>
</organism>
<keyword evidence="2" id="KW-1185">Reference proteome</keyword>
<proteinExistence type="predicted"/>
<protein>
    <submittedName>
        <fullName evidence="1">Uncharacterized protein</fullName>
    </submittedName>
</protein>